<reference evidence="2" key="1">
    <citation type="submission" date="2020-12" db="EMBL/GenBank/DDBJ databases">
        <title>Antrihabitans popcorni sp. nov. and Antrihabitans auranticaus sp. nov., isolated from a larva cave.</title>
        <authorList>
            <person name="Lee S.D."/>
            <person name="Kim I.S."/>
        </authorList>
    </citation>
    <scope>NUCLEOTIDE SEQUENCE</scope>
    <source>
        <strain evidence="2">YC3-6</strain>
    </source>
</reference>
<dbReference type="RefSeq" id="WP_199701204.1">
    <property type="nucleotide sequence ID" value="NZ_JAEMNV010000001.1"/>
</dbReference>
<accession>A0A934U0G1</accession>
<dbReference type="InterPro" id="IPR047757">
    <property type="entry name" value="AfsA-like"/>
</dbReference>
<feature type="domain" description="A-factor biosynthesis hotdog" evidence="1">
    <location>
        <begin position="196"/>
        <end position="314"/>
    </location>
</feature>
<protein>
    <submittedName>
        <fullName evidence="2">Gamma-butyrolactone biosynthesis protein</fullName>
    </submittedName>
</protein>
<gene>
    <name evidence="2" type="ORF">JGU71_01250</name>
</gene>
<evidence type="ECO:0000313" key="2">
    <source>
        <dbReference type="EMBL" id="MBJ8337501.1"/>
    </source>
</evidence>
<name>A0A934U0G1_9NOCA</name>
<sequence length="326" mass="35546">MTTTISRPSGVHTIPRELVHRIAIAEVFVTSIAARSEAEFVTTAQLPRSHAYFGDHTGGLEFRYDPMMVMEAARQSGMAVVHSYFGIPFDRAFLLRTFNGTAAAGPVWEIEAQPAELELVTRITRLYKTDDALTGLSVEVEVTRRGVRMLSVDSKFSWIERKQWDLLRRNVRKAAGLSDLFTEALPLGTRATPAEVGRQLASNVVISSPRTAGDATIATLVSDTNHATMFDHPVDHVPGSLQIEACRQLGVSALNSRTGCGTAALDSVQSNFTGFLELDRPSEITATVVTVDDGHATIRATIDQFGRTAAHFELGFTLPFGARSDR</sequence>
<keyword evidence="3" id="KW-1185">Reference proteome</keyword>
<dbReference type="GO" id="GO:0016740">
    <property type="term" value="F:transferase activity"/>
    <property type="evidence" value="ECO:0007669"/>
    <property type="project" value="InterPro"/>
</dbReference>
<evidence type="ECO:0000313" key="3">
    <source>
        <dbReference type="Proteomes" id="UP000655868"/>
    </source>
</evidence>
<dbReference type="EMBL" id="JAEMNV010000001">
    <property type="protein sequence ID" value="MBJ8337501.1"/>
    <property type="molecule type" value="Genomic_DNA"/>
</dbReference>
<dbReference type="Proteomes" id="UP000655868">
    <property type="component" value="Unassembled WGS sequence"/>
</dbReference>
<dbReference type="AlphaFoldDB" id="A0A934U0G1"/>
<comment type="caution">
    <text evidence="2">The sequence shown here is derived from an EMBL/GenBank/DDBJ whole genome shotgun (WGS) entry which is preliminary data.</text>
</comment>
<proteinExistence type="predicted"/>
<dbReference type="NCBIfam" id="NF041195">
    <property type="entry name" value="ScbA_BarX_GamBu"/>
    <property type="match status" value="1"/>
</dbReference>
<dbReference type="Pfam" id="PF03756">
    <property type="entry name" value="AfsA"/>
    <property type="match status" value="2"/>
</dbReference>
<dbReference type="InterPro" id="IPR005509">
    <property type="entry name" value="AfsA_hotdog_dom"/>
</dbReference>
<feature type="domain" description="A-factor biosynthesis hotdog" evidence="1">
    <location>
        <begin position="18"/>
        <end position="146"/>
    </location>
</feature>
<evidence type="ECO:0000259" key="1">
    <source>
        <dbReference type="Pfam" id="PF03756"/>
    </source>
</evidence>
<organism evidence="2 3">
    <name type="scientific">Antrihabitans stalagmiti</name>
    <dbReference type="NCBI Taxonomy" id="2799499"/>
    <lineage>
        <taxon>Bacteria</taxon>
        <taxon>Bacillati</taxon>
        <taxon>Actinomycetota</taxon>
        <taxon>Actinomycetes</taxon>
        <taxon>Mycobacteriales</taxon>
        <taxon>Nocardiaceae</taxon>
        <taxon>Antrihabitans</taxon>
    </lineage>
</organism>